<reference evidence="1 2" key="1">
    <citation type="submission" date="2024-02" db="EMBL/GenBank/DDBJ databases">
        <title>Herpetosiphon gulosus NBRC 112829.</title>
        <authorList>
            <person name="Ichikawa N."/>
            <person name="Katano-Makiyama Y."/>
            <person name="Hidaka K."/>
        </authorList>
    </citation>
    <scope>NUCLEOTIDE SEQUENCE [LARGE SCALE GENOMIC DNA]</scope>
    <source>
        <strain evidence="1 2">NBRC 112829</strain>
    </source>
</reference>
<sequence length="30" mass="3619">MHIQRVTIKNFRNFQNLNVEFGEHGMCQAR</sequence>
<proteinExistence type="predicted"/>
<name>A0ABP9X8V2_9CHLR</name>
<gene>
    <name evidence="1" type="ORF">Hgul01_05101</name>
</gene>
<evidence type="ECO:0000313" key="1">
    <source>
        <dbReference type="EMBL" id="GAA5531276.1"/>
    </source>
</evidence>
<accession>A0ABP9X8V2</accession>
<protein>
    <submittedName>
        <fullName evidence="1">Uncharacterized protein</fullName>
    </submittedName>
</protein>
<keyword evidence="2" id="KW-1185">Reference proteome</keyword>
<dbReference type="Proteomes" id="UP001428290">
    <property type="component" value="Unassembled WGS sequence"/>
</dbReference>
<comment type="caution">
    <text evidence="1">The sequence shown here is derived from an EMBL/GenBank/DDBJ whole genome shotgun (WGS) entry which is preliminary data.</text>
</comment>
<evidence type="ECO:0000313" key="2">
    <source>
        <dbReference type="Proteomes" id="UP001428290"/>
    </source>
</evidence>
<organism evidence="1 2">
    <name type="scientific">Herpetosiphon gulosus</name>
    <dbReference type="NCBI Taxonomy" id="1973496"/>
    <lineage>
        <taxon>Bacteria</taxon>
        <taxon>Bacillati</taxon>
        <taxon>Chloroflexota</taxon>
        <taxon>Chloroflexia</taxon>
        <taxon>Herpetosiphonales</taxon>
        <taxon>Herpetosiphonaceae</taxon>
        <taxon>Herpetosiphon</taxon>
    </lineage>
</organism>
<dbReference type="EMBL" id="BAABRU010000041">
    <property type="protein sequence ID" value="GAA5531276.1"/>
    <property type="molecule type" value="Genomic_DNA"/>
</dbReference>